<evidence type="ECO:0008006" key="3">
    <source>
        <dbReference type="Google" id="ProtNLM"/>
    </source>
</evidence>
<evidence type="ECO:0000313" key="2">
    <source>
        <dbReference type="Proteomes" id="UP001233836"/>
    </source>
</evidence>
<dbReference type="InterPro" id="IPR027304">
    <property type="entry name" value="Trigger_fact/SurA_dom_sf"/>
</dbReference>
<dbReference type="SUPFAM" id="SSF54534">
    <property type="entry name" value="FKBP-like"/>
    <property type="match status" value="1"/>
</dbReference>
<dbReference type="RefSeq" id="WP_307213459.1">
    <property type="nucleotide sequence ID" value="NZ_JAUSTI010000002.1"/>
</dbReference>
<comment type="caution">
    <text evidence="1">The sequence shown here is derived from an EMBL/GenBank/DDBJ whole genome shotgun (WGS) entry which is preliminary data.</text>
</comment>
<evidence type="ECO:0000313" key="1">
    <source>
        <dbReference type="EMBL" id="MDQ0169404.1"/>
    </source>
</evidence>
<dbReference type="Gene3D" id="1.10.3120.10">
    <property type="entry name" value="Trigger factor, C-terminal domain"/>
    <property type="match status" value="1"/>
</dbReference>
<organism evidence="1 2">
    <name type="scientific">Paenibacillus tundrae</name>
    <dbReference type="NCBI Taxonomy" id="528187"/>
    <lineage>
        <taxon>Bacteria</taxon>
        <taxon>Bacillati</taxon>
        <taxon>Bacillota</taxon>
        <taxon>Bacilli</taxon>
        <taxon>Bacillales</taxon>
        <taxon>Paenibacillaceae</taxon>
        <taxon>Paenibacillus</taxon>
    </lineage>
</organism>
<sequence length="308" mass="35532">MLKSKLLNRYDFSTFIIPEELSIQHEKIESQVEDAISFVAKKHVVLIESSDPIVSGDIVTVDIESDNTDLNKSNVQVSVGIGFNKRIEEHVVGMKIGEVKRISIDGEETTLKVVNAQRKIVPEVTDEFIEGLNIEHVHTIKEYKAHLYHDFSEQLKKQNVFKIAQAWIKAGIDGSEFDMSEEDIAHKLQNVREHAARENSSYEDYIVKYASVELENPSLEESEAYVRKSLTRGIQEMLLGQSFDATGANEFNLETYEKDIKEMANKADQPVEELKKSYSFEDYLQQQYKMHYYNYVLNLCKKRIELHD</sequence>
<accession>A0ABT9W824</accession>
<dbReference type="SUPFAM" id="SSF109998">
    <property type="entry name" value="Triger factor/SurA peptide-binding domain-like"/>
    <property type="match status" value="1"/>
</dbReference>
<dbReference type="Proteomes" id="UP001233836">
    <property type="component" value="Unassembled WGS sequence"/>
</dbReference>
<gene>
    <name evidence="1" type="ORF">J2T19_000844</name>
</gene>
<dbReference type="InterPro" id="IPR037041">
    <property type="entry name" value="Trigger_fac_C_sf"/>
</dbReference>
<protein>
    <recommendedName>
        <fullName evidence="3">Trigger factor</fullName>
    </recommendedName>
</protein>
<proteinExistence type="predicted"/>
<name>A0ABT9W824_9BACL</name>
<dbReference type="EMBL" id="JAUSTI010000002">
    <property type="protein sequence ID" value="MDQ0169404.1"/>
    <property type="molecule type" value="Genomic_DNA"/>
</dbReference>
<reference evidence="1 2" key="1">
    <citation type="submission" date="2023-07" db="EMBL/GenBank/DDBJ databases">
        <title>Sorghum-associated microbial communities from plants grown in Nebraska, USA.</title>
        <authorList>
            <person name="Schachtman D."/>
        </authorList>
    </citation>
    <scope>NUCLEOTIDE SEQUENCE [LARGE SCALE GENOMIC DNA]</scope>
    <source>
        <strain evidence="1 2">DS1314</strain>
    </source>
</reference>
<dbReference type="Gene3D" id="3.10.50.40">
    <property type="match status" value="1"/>
</dbReference>
<dbReference type="InterPro" id="IPR046357">
    <property type="entry name" value="PPIase_dom_sf"/>
</dbReference>
<keyword evidence="2" id="KW-1185">Reference proteome</keyword>